<dbReference type="GO" id="GO:0016740">
    <property type="term" value="F:transferase activity"/>
    <property type="evidence" value="ECO:0007669"/>
    <property type="project" value="UniProtKB-KW"/>
</dbReference>
<accession>A0A4R3VWI3</accession>
<dbReference type="EMBL" id="SMBZ01000032">
    <property type="protein sequence ID" value="TCV10504.1"/>
    <property type="molecule type" value="Genomic_DNA"/>
</dbReference>
<feature type="domain" description="PglD N-terminal" evidence="4">
    <location>
        <begin position="4"/>
        <end position="72"/>
    </location>
</feature>
<feature type="binding site" evidence="3">
    <location>
        <position position="155"/>
    </location>
    <ligand>
        <name>acetyl-CoA</name>
        <dbReference type="ChEBI" id="CHEBI:57288"/>
    </ligand>
</feature>
<name>A0A4R3VWI3_9SPHI</name>
<feature type="active site" description="Proton acceptor" evidence="2">
    <location>
        <position position="125"/>
    </location>
</feature>
<feature type="site" description="Increases basicity of active site His" evidence="2">
    <location>
        <position position="126"/>
    </location>
</feature>
<dbReference type="PANTHER" id="PTHR43300:SF7">
    <property type="entry name" value="UDP-N-ACETYLBACILLOSAMINE N-ACETYLTRANSFERASE"/>
    <property type="match status" value="1"/>
</dbReference>
<reference evidence="5 6" key="1">
    <citation type="submission" date="2019-03" db="EMBL/GenBank/DDBJ databases">
        <title>Genomic Encyclopedia of Type Strains, Phase IV (KMG-IV): sequencing the most valuable type-strain genomes for metagenomic binning, comparative biology and taxonomic classification.</title>
        <authorList>
            <person name="Goeker M."/>
        </authorList>
    </citation>
    <scope>NUCLEOTIDE SEQUENCE [LARGE SCALE GENOMIC DNA]</scope>
    <source>
        <strain evidence="5 6">DSM 22362</strain>
    </source>
</reference>
<dbReference type="InterPro" id="IPR050179">
    <property type="entry name" value="Trans_hexapeptide_repeat"/>
</dbReference>
<dbReference type="Gene3D" id="2.160.10.10">
    <property type="entry name" value="Hexapeptide repeat proteins"/>
    <property type="match status" value="1"/>
</dbReference>
<keyword evidence="6" id="KW-1185">Reference proteome</keyword>
<dbReference type="InterPro" id="IPR011004">
    <property type="entry name" value="Trimer_LpxA-like_sf"/>
</dbReference>
<dbReference type="AlphaFoldDB" id="A0A4R3VWI3"/>
<feature type="binding site" evidence="3">
    <location>
        <begin position="10"/>
        <end position="12"/>
    </location>
    <ligand>
        <name>substrate</name>
    </ligand>
</feature>
<dbReference type="InterPro" id="IPR020019">
    <property type="entry name" value="AcTrfase_PglD-like"/>
</dbReference>
<feature type="binding site" evidence="3">
    <location>
        <position position="134"/>
    </location>
    <ligand>
        <name>acetyl-CoA</name>
        <dbReference type="ChEBI" id="CHEBI:57288"/>
    </ligand>
</feature>
<evidence type="ECO:0000313" key="5">
    <source>
        <dbReference type="EMBL" id="TCV10504.1"/>
    </source>
</evidence>
<dbReference type="SUPFAM" id="SSF51161">
    <property type="entry name" value="Trimeric LpxA-like enzymes"/>
    <property type="match status" value="1"/>
</dbReference>
<evidence type="ECO:0000256" key="1">
    <source>
        <dbReference type="ARBA" id="ARBA00007274"/>
    </source>
</evidence>
<feature type="binding site" evidence="3">
    <location>
        <position position="61"/>
    </location>
    <ligand>
        <name>substrate</name>
    </ligand>
</feature>
<evidence type="ECO:0000256" key="3">
    <source>
        <dbReference type="PIRSR" id="PIRSR620019-2"/>
    </source>
</evidence>
<dbReference type="InterPro" id="IPR001451">
    <property type="entry name" value="Hexapep"/>
</dbReference>
<dbReference type="InterPro" id="IPR041561">
    <property type="entry name" value="PglD_N"/>
</dbReference>
<evidence type="ECO:0000259" key="4">
    <source>
        <dbReference type="Pfam" id="PF17836"/>
    </source>
</evidence>
<dbReference type="NCBIfam" id="TIGR03570">
    <property type="entry name" value="NeuD_NnaD"/>
    <property type="match status" value="1"/>
</dbReference>
<evidence type="ECO:0000256" key="2">
    <source>
        <dbReference type="PIRSR" id="PIRSR620019-1"/>
    </source>
</evidence>
<dbReference type="Pfam" id="PF17836">
    <property type="entry name" value="PglD_N"/>
    <property type="match status" value="1"/>
</dbReference>
<dbReference type="Gene3D" id="3.40.50.20">
    <property type="match status" value="1"/>
</dbReference>
<comment type="similarity">
    <text evidence="1">Belongs to the transferase hexapeptide repeat family.</text>
</comment>
<keyword evidence="5" id="KW-0808">Transferase</keyword>
<sequence length="210" mass="22582">MNSLSVFGASGHAKVVLEIIELNGIQIDQIYDEDPSKDKIMNFPINHNLAKINSNTFVAIGNNIIRKTIVEKYSLTGPYIKHPSVNLSKHSQVGEGTVLMAGVSINPDCRIGIHCILNTNCSVDHDCIVEDYVHISPNVSLAGNVKIGEGTHVGIGATIIQGLNVGRNCIIGAGAVIINDIPDNSVVVGNPGRVIKKLNSKKENKQEDER</sequence>
<dbReference type="CDD" id="cd03360">
    <property type="entry name" value="LbH_AT_putative"/>
    <property type="match status" value="1"/>
</dbReference>
<dbReference type="RefSeq" id="WP_132778234.1">
    <property type="nucleotide sequence ID" value="NZ_SMBZ01000032.1"/>
</dbReference>
<dbReference type="OrthoDB" id="9794407at2"/>
<comment type="caution">
    <text evidence="5">The sequence shown here is derived from an EMBL/GenBank/DDBJ whole genome shotgun (WGS) entry which is preliminary data.</text>
</comment>
<dbReference type="PANTHER" id="PTHR43300">
    <property type="entry name" value="ACETYLTRANSFERASE"/>
    <property type="match status" value="1"/>
</dbReference>
<organism evidence="5 6">
    <name type="scientific">Sphingobacterium alimentarium</name>
    <dbReference type="NCBI Taxonomy" id="797292"/>
    <lineage>
        <taxon>Bacteria</taxon>
        <taxon>Pseudomonadati</taxon>
        <taxon>Bacteroidota</taxon>
        <taxon>Sphingobacteriia</taxon>
        <taxon>Sphingobacteriales</taxon>
        <taxon>Sphingobacteriaceae</taxon>
        <taxon>Sphingobacterium</taxon>
    </lineage>
</organism>
<evidence type="ECO:0000313" key="6">
    <source>
        <dbReference type="Proteomes" id="UP000295197"/>
    </source>
</evidence>
<protein>
    <submittedName>
        <fullName evidence="5">Acetyltransferase EpsM</fullName>
    </submittedName>
</protein>
<dbReference type="Pfam" id="PF00132">
    <property type="entry name" value="Hexapep"/>
    <property type="match status" value="1"/>
</dbReference>
<dbReference type="Proteomes" id="UP000295197">
    <property type="component" value="Unassembled WGS sequence"/>
</dbReference>
<gene>
    <name evidence="5" type="ORF">EDC17_103236</name>
</gene>
<proteinExistence type="inferred from homology"/>